<name>A0A3M7S0Y1_BRAPC</name>
<accession>A0A3M7S0Y1</accession>
<organism evidence="1 2">
    <name type="scientific">Brachionus plicatilis</name>
    <name type="common">Marine rotifer</name>
    <name type="synonym">Brachionus muelleri</name>
    <dbReference type="NCBI Taxonomy" id="10195"/>
    <lineage>
        <taxon>Eukaryota</taxon>
        <taxon>Metazoa</taxon>
        <taxon>Spiralia</taxon>
        <taxon>Gnathifera</taxon>
        <taxon>Rotifera</taxon>
        <taxon>Eurotatoria</taxon>
        <taxon>Monogononta</taxon>
        <taxon>Pseudotrocha</taxon>
        <taxon>Ploima</taxon>
        <taxon>Brachionidae</taxon>
        <taxon>Brachionus</taxon>
    </lineage>
</organism>
<reference evidence="1 2" key="1">
    <citation type="journal article" date="2018" name="Sci. Rep.">
        <title>Genomic signatures of local adaptation to the degree of environmental predictability in rotifers.</title>
        <authorList>
            <person name="Franch-Gras L."/>
            <person name="Hahn C."/>
            <person name="Garcia-Roger E.M."/>
            <person name="Carmona M.J."/>
            <person name="Serra M."/>
            <person name="Gomez A."/>
        </authorList>
    </citation>
    <scope>NUCLEOTIDE SEQUENCE [LARGE SCALE GENOMIC DNA]</scope>
    <source>
        <strain evidence="1">HYR1</strain>
    </source>
</reference>
<keyword evidence="2" id="KW-1185">Reference proteome</keyword>
<comment type="caution">
    <text evidence="1">The sequence shown here is derived from an EMBL/GenBank/DDBJ whole genome shotgun (WGS) entry which is preliminary data.</text>
</comment>
<proteinExistence type="predicted"/>
<dbReference type="EMBL" id="REGN01002264">
    <property type="protein sequence ID" value="RNA29227.1"/>
    <property type="molecule type" value="Genomic_DNA"/>
</dbReference>
<dbReference type="AlphaFoldDB" id="A0A3M7S0Y1"/>
<dbReference type="Proteomes" id="UP000276133">
    <property type="component" value="Unassembled WGS sequence"/>
</dbReference>
<sequence length="77" mass="8656">MLKISNKLELNADSFQSINYGKQACGGGLLGGRICLTKSYLKLMSFSSIGMEISKKKITKTRGKEKNFQQDLKMYSR</sequence>
<evidence type="ECO:0000313" key="1">
    <source>
        <dbReference type="EMBL" id="RNA29227.1"/>
    </source>
</evidence>
<evidence type="ECO:0000313" key="2">
    <source>
        <dbReference type="Proteomes" id="UP000276133"/>
    </source>
</evidence>
<gene>
    <name evidence="1" type="ORF">BpHYR1_044957</name>
</gene>
<protein>
    <submittedName>
        <fullName evidence="1">Uncharacterized protein</fullName>
    </submittedName>
</protein>